<evidence type="ECO:0000313" key="6">
    <source>
        <dbReference type="Proteomes" id="UP000655523"/>
    </source>
</evidence>
<dbReference type="AlphaFoldDB" id="A0A972NY18"/>
<dbReference type="PANTHER" id="PTHR47683:SF2">
    <property type="entry name" value="RNA-BINDING S4 DOMAIN-CONTAINING PROTEIN"/>
    <property type="match status" value="1"/>
</dbReference>
<comment type="caution">
    <text evidence="5">The sequence shown here is derived from an EMBL/GenBank/DDBJ whole genome shotgun (WGS) entry which is preliminary data.</text>
</comment>
<dbReference type="InterPro" id="IPR042092">
    <property type="entry name" value="PsdUridine_s_RsuA/RluB/E/F_cat"/>
</dbReference>
<evidence type="ECO:0000256" key="2">
    <source>
        <dbReference type="ARBA" id="ARBA00023235"/>
    </source>
</evidence>
<comment type="similarity">
    <text evidence="1 3">Belongs to the pseudouridine synthase RsuA family.</text>
</comment>
<dbReference type="GO" id="GO:0009982">
    <property type="term" value="F:pseudouridine synthase activity"/>
    <property type="evidence" value="ECO:0007669"/>
    <property type="project" value="InterPro"/>
</dbReference>
<name>A0A972NY18_9BURK</name>
<dbReference type="InterPro" id="IPR020094">
    <property type="entry name" value="TruA/RsuA/RluB/E/F_N"/>
</dbReference>
<dbReference type="EC" id="5.4.99.-" evidence="3"/>
<dbReference type="EMBL" id="WOEZ01000225">
    <property type="protein sequence ID" value="NPT60484.1"/>
    <property type="molecule type" value="Genomic_DNA"/>
</dbReference>
<dbReference type="InterPro" id="IPR000748">
    <property type="entry name" value="PsdUridine_synth_RsuA/RluB/E/F"/>
</dbReference>
<dbReference type="Proteomes" id="UP000655523">
    <property type="component" value="Unassembled WGS sequence"/>
</dbReference>
<accession>A0A972NY18</accession>
<dbReference type="NCBIfam" id="TIGR00093">
    <property type="entry name" value="pseudouridine synthase"/>
    <property type="match status" value="1"/>
</dbReference>
<gene>
    <name evidence="5" type="ORF">GNZ13_39530</name>
</gene>
<dbReference type="PANTHER" id="PTHR47683">
    <property type="entry name" value="PSEUDOURIDINE SYNTHASE FAMILY PROTEIN-RELATED"/>
    <property type="match status" value="1"/>
</dbReference>
<dbReference type="InterPro" id="IPR020103">
    <property type="entry name" value="PsdUridine_synth_cat_dom_sf"/>
</dbReference>
<dbReference type="SUPFAM" id="SSF55120">
    <property type="entry name" value="Pseudouridine synthase"/>
    <property type="match status" value="1"/>
</dbReference>
<protein>
    <recommendedName>
        <fullName evidence="3">Pseudouridine synthase</fullName>
        <ecNumber evidence="3">5.4.99.-</ecNumber>
    </recommendedName>
</protein>
<feature type="domain" description="Pseudouridine synthase RsuA/RluA-like" evidence="4">
    <location>
        <begin position="50"/>
        <end position="195"/>
    </location>
</feature>
<evidence type="ECO:0000256" key="1">
    <source>
        <dbReference type="ARBA" id="ARBA00008348"/>
    </source>
</evidence>
<dbReference type="GO" id="GO:0003723">
    <property type="term" value="F:RNA binding"/>
    <property type="evidence" value="ECO:0007669"/>
    <property type="project" value="InterPro"/>
</dbReference>
<dbReference type="PROSITE" id="PS01149">
    <property type="entry name" value="PSI_RSU"/>
    <property type="match status" value="1"/>
</dbReference>
<organism evidence="5 6">
    <name type="scientific">Paraburkholderia elongata</name>
    <dbReference type="NCBI Taxonomy" id="2675747"/>
    <lineage>
        <taxon>Bacteria</taxon>
        <taxon>Pseudomonadati</taxon>
        <taxon>Pseudomonadota</taxon>
        <taxon>Betaproteobacteria</taxon>
        <taxon>Burkholderiales</taxon>
        <taxon>Burkholderiaceae</taxon>
        <taxon>Paraburkholderia</taxon>
    </lineage>
</organism>
<reference evidence="5 6" key="1">
    <citation type="submission" date="2019-11" db="EMBL/GenBank/DDBJ databases">
        <title>Metabolism of dissolved organic matter in forest soils.</title>
        <authorList>
            <person name="Cyle K.T."/>
            <person name="Wilhelm R.C."/>
            <person name="Martinez C.E."/>
        </authorList>
    </citation>
    <scope>NUCLEOTIDE SEQUENCE [LARGE SCALE GENOMIC DNA]</scope>
    <source>
        <strain evidence="5 6">5N</strain>
    </source>
</reference>
<dbReference type="Gene3D" id="3.30.70.580">
    <property type="entry name" value="Pseudouridine synthase I, catalytic domain, N-terminal subdomain"/>
    <property type="match status" value="1"/>
</dbReference>
<dbReference type="InterPro" id="IPR006145">
    <property type="entry name" value="PsdUridine_synth_RsuA/RluA"/>
</dbReference>
<proteinExistence type="inferred from homology"/>
<keyword evidence="2 3" id="KW-0413">Isomerase</keyword>
<evidence type="ECO:0000313" key="5">
    <source>
        <dbReference type="EMBL" id="NPT60484.1"/>
    </source>
</evidence>
<sequence>MSYIRQMTCSSSLCIIIPPFTIEPAPLPARVARPRRSRRRSTFIDSLMRLLALNKPFGTICQFSPHEMRASLADWVKVPGVYPAGRLDSDSEGLLLLTDDGALQARIAEPRHKLVKRYWAQVEGAVDDATLKKLARGVDLGDYVTRPCRAEYVEPTDSLWARTPPIRYRAAIPTTWIELSITEGKNRQVRRMTAAVGFPTLRLVRAGIGALDIFSLGLQPGESVDLPLKAPWEGII</sequence>
<dbReference type="GO" id="GO:0006364">
    <property type="term" value="P:rRNA processing"/>
    <property type="evidence" value="ECO:0007669"/>
    <property type="project" value="UniProtKB-ARBA"/>
</dbReference>
<evidence type="ECO:0000259" key="4">
    <source>
        <dbReference type="Pfam" id="PF00849"/>
    </source>
</evidence>
<dbReference type="GO" id="GO:0140098">
    <property type="term" value="F:catalytic activity, acting on RNA"/>
    <property type="evidence" value="ECO:0007669"/>
    <property type="project" value="UniProtKB-ARBA"/>
</dbReference>
<dbReference type="InterPro" id="IPR018496">
    <property type="entry name" value="PsdUridine_synth_RsuA/RluB_CS"/>
</dbReference>
<evidence type="ECO:0000256" key="3">
    <source>
        <dbReference type="RuleBase" id="RU003887"/>
    </source>
</evidence>
<dbReference type="InterPro" id="IPR050343">
    <property type="entry name" value="RsuA_PseudoU_synthase"/>
</dbReference>
<dbReference type="Gene3D" id="3.30.70.1560">
    <property type="entry name" value="Alpha-L RNA-binding motif"/>
    <property type="match status" value="1"/>
</dbReference>
<dbReference type="GO" id="GO:0001522">
    <property type="term" value="P:pseudouridine synthesis"/>
    <property type="evidence" value="ECO:0007669"/>
    <property type="project" value="InterPro"/>
</dbReference>
<dbReference type="Pfam" id="PF00849">
    <property type="entry name" value="PseudoU_synth_2"/>
    <property type="match status" value="1"/>
</dbReference>
<keyword evidence="6" id="KW-1185">Reference proteome</keyword>